<dbReference type="RefSeq" id="WP_230554314.1">
    <property type="nucleotide sequence ID" value="NZ_JAJISD010000021.1"/>
</dbReference>
<name>A0ABS8L3L5_9HYPH</name>
<reference evidence="1 2" key="1">
    <citation type="submission" date="2021-11" db="EMBL/GenBank/DDBJ databases">
        <authorList>
            <person name="Lee D.-H."/>
            <person name="Kim S.-B."/>
        </authorList>
    </citation>
    <scope>NUCLEOTIDE SEQUENCE [LARGE SCALE GENOMIC DNA]</scope>
    <source>
        <strain evidence="1 2">KCTC 52223</strain>
    </source>
</reference>
<dbReference type="EMBL" id="JAJISD010000021">
    <property type="protein sequence ID" value="MCC8432943.1"/>
    <property type="molecule type" value="Genomic_DNA"/>
</dbReference>
<proteinExistence type="predicted"/>
<evidence type="ECO:0000313" key="2">
    <source>
        <dbReference type="Proteomes" id="UP001198862"/>
    </source>
</evidence>
<dbReference type="SUPFAM" id="SSF53474">
    <property type="entry name" value="alpha/beta-Hydrolases"/>
    <property type="match status" value="1"/>
</dbReference>
<protein>
    <recommendedName>
        <fullName evidence="3">Alpha/beta hydrolase</fullName>
    </recommendedName>
</protein>
<gene>
    <name evidence="1" type="ORF">LJ725_28575</name>
</gene>
<dbReference type="Gene3D" id="3.40.50.1820">
    <property type="entry name" value="alpha/beta hydrolase"/>
    <property type="match status" value="2"/>
</dbReference>
<evidence type="ECO:0000313" key="1">
    <source>
        <dbReference type="EMBL" id="MCC8432943.1"/>
    </source>
</evidence>
<evidence type="ECO:0008006" key="3">
    <source>
        <dbReference type="Google" id="ProtNLM"/>
    </source>
</evidence>
<sequence>MSFLRRTLLVLLAALLLLVFFGRPMVWAEATLLMWDVAAGGARTWWQDMTAPPLESAMRWEDGEGDLYLPASQARAAMVLVPGAAVLGRDEPQLQAFARSLARAGFAVLVPELPEVRRLVLSRADGDRVAQALRQLNGRFPDLPLGVAAISYAAAPALIAAIEDDLTPKIAFVLAIGGYRDAYSTIRFVTTGAFRPRGDSREFRVEPDAYGRWAILRANASRLDDRRDAHLLEEIAQLRARDRNADISRQVAMLGSQGRAVLALVDNRDPDAVDRLIAALPESVRREIDGLNLAFHDLSKLRGHLILVHGRGDPMVPYSESQDLAVAASRARVSLFLVDDIGHVQFNEVSLANAWTMWKAIVALLEERR</sequence>
<dbReference type="InterPro" id="IPR029058">
    <property type="entry name" value="AB_hydrolase_fold"/>
</dbReference>
<keyword evidence="2" id="KW-1185">Reference proteome</keyword>
<accession>A0ABS8L3L5</accession>
<comment type="caution">
    <text evidence="1">The sequence shown here is derived from an EMBL/GenBank/DDBJ whole genome shotgun (WGS) entry which is preliminary data.</text>
</comment>
<dbReference type="Proteomes" id="UP001198862">
    <property type="component" value="Unassembled WGS sequence"/>
</dbReference>
<organism evidence="1 2">
    <name type="scientific">Reyranella aquatilis</name>
    <dbReference type="NCBI Taxonomy" id="2035356"/>
    <lineage>
        <taxon>Bacteria</taxon>
        <taxon>Pseudomonadati</taxon>
        <taxon>Pseudomonadota</taxon>
        <taxon>Alphaproteobacteria</taxon>
        <taxon>Hyphomicrobiales</taxon>
        <taxon>Reyranellaceae</taxon>
        <taxon>Reyranella</taxon>
    </lineage>
</organism>